<reference evidence="1 2" key="1">
    <citation type="submission" date="2016-10" db="EMBL/GenBank/DDBJ databases">
        <authorList>
            <person name="de Groot N.N."/>
        </authorList>
    </citation>
    <scope>NUCLEOTIDE SEQUENCE [LARGE SCALE GENOMIC DNA]</scope>
    <source>
        <strain evidence="1 2">DSM 3217</strain>
    </source>
</reference>
<dbReference type="AlphaFoldDB" id="A0A1G6C3Q5"/>
<evidence type="ECO:0000313" key="1">
    <source>
        <dbReference type="EMBL" id="SDB27486.1"/>
    </source>
</evidence>
<name>A0A1G6C3Q5_EUBOX</name>
<sequence length="61" mass="6818">MQITTTKGDVFTGTLLPMYFVIQDNNEISVEFYLSQHESHKGLPFGTVGLTVRDVKSIIPC</sequence>
<accession>A0A1G6C3Q5</accession>
<dbReference type="EMBL" id="FMXR01000015">
    <property type="protein sequence ID" value="SDB27486.1"/>
    <property type="molecule type" value="Genomic_DNA"/>
</dbReference>
<protein>
    <submittedName>
        <fullName evidence="1">Uncharacterized protein</fullName>
    </submittedName>
</protein>
<dbReference type="STRING" id="1732.SAMN02910417_02031"/>
<gene>
    <name evidence="1" type="ORF">SAMN02910417_02031</name>
</gene>
<evidence type="ECO:0000313" key="2">
    <source>
        <dbReference type="Proteomes" id="UP000199228"/>
    </source>
</evidence>
<dbReference type="Proteomes" id="UP000199228">
    <property type="component" value="Unassembled WGS sequence"/>
</dbReference>
<keyword evidence="2" id="KW-1185">Reference proteome</keyword>
<organism evidence="1 2">
    <name type="scientific">Eubacterium oxidoreducens</name>
    <dbReference type="NCBI Taxonomy" id="1732"/>
    <lineage>
        <taxon>Bacteria</taxon>
        <taxon>Bacillati</taxon>
        <taxon>Bacillota</taxon>
        <taxon>Clostridia</taxon>
        <taxon>Eubacteriales</taxon>
        <taxon>Eubacteriaceae</taxon>
        <taxon>Eubacterium</taxon>
    </lineage>
</organism>
<proteinExistence type="predicted"/>